<dbReference type="WBParaSite" id="PS1159_v2.g503.t1">
    <property type="protein sequence ID" value="PS1159_v2.g503.t1"/>
    <property type="gene ID" value="PS1159_v2.g503"/>
</dbReference>
<evidence type="ECO:0000313" key="1">
    <source>
        <dbReference type="Proteomes" id="UP000887580"/>
    </source>
</evidence>
<reference evidence="2" key="1">
    <citation type="submission" date="2022-11" db="UniProtKB">
        <authorList>
            <consortium name="WormBaseParasite"/>
        </authorList>
    </citation>
    <scope>IDENTIFICATION</scope>
</reference>
<evidence type="ECO:0000313" key="2">
    <source>
        <dbReference type="WBParaSite" id="PS1159_v2.g503.t1"/>
    </source>
</evidence>
<organism evidence="1 2">
    <name type="scientific">Panagrolaimus sp. PS1159</name>
    <dbReference type="NCBI Taxonomy" id="55785"/>
    <lineage>
        <taxon>Eukaryota</taxon>
        <taxon>Metazoa</taxon>
        <taxon>Ecdysozoa</taxon>
        <taxon>Nematoda</taxon>
        <taxon>Chromadorea</taxon>
        <taxon>Rhabditida</taxon>
        <taxon>Tylenchina</taxon>
        <taxon>Panagrolaimomorpha</taxon>
        <taxon>Panagrolaimoidea</taxon>
        <taxon>Panagrolaimidae</taxon>
        <taxon>Panagrolaimus</taxon>
    </lineage>
</organism>
<sequence length="414" mass="47113">MAETTERERKKLFVQLMYSLKEYTTEVFADQEAVKPIVLELLKFHYPIKLVDYEYGLSRSLKKNHRLIIKESEDKTKAREYIKVATSWYCLNRVQQRRTRCTSTNLEIKFGILFAPNNHNDICIAKDYSYVMKIQGFYKQGKSFDARSFIMKNGSSSNKSLTDSMLEDSILNESNLSALADLETESSTPLSHDTPASIDTSLTVQSQSFSPAEPETASESTTPSIKREFSGIDDCMVVDEPAAKRPKLECNNDETFAFGRPSDLALQKMCQILKIEYNHDAYKLWGEIVFKQVVPASENVQTYDFKSPNFYAILSLFFTGTVLKCHLIEDTICTAFSNELTAAGSMPTSEMNQVFANHKVTDELLAFVAKFLSCNIGIYEKENLKKFGKWETENNDVTLILSFVNELYSVVLNL</sequence>
<name>A0AC35GGA8_9BILA</name>
<dbReference type="Proteomes" id="UP000887580">
    <property type="component" value="Unplaced"/>
</dbReference>
<protein>
    <submittedName>
        <fullName evidence="2">SPK domain-containing protein</fullName>
    </submittedName>
</protein>
<accession>A0AC35GGA8</accession>
<proteinExistence type="predicted"/>